<dbReference type="OrthoDB" id="9768177at2"/>
<dbReference type="NCBIfam" id="TIGR04056">
    <property type="entry name" value="OMP_RagA_SusC"/>
    <property type="match status" value="1"/>
</dbReference>
<dbReference type="InterPro" id="IPR008969">
    <property type="entry name" value="CarboxyPept-like_regulatory"/>
</dbReference>
<keyword evidence="13" id="KW-1185">Reference proteome</keyword>
<evidence type="ECO:0000256" key="4">
    <source>
        <dbReference type="ARBA" id="ARBA00022692"/>
    </source>
</evidence>
<keyword evidence="7 8" id="KW-0998">Cell outer membrane</keyword>
<dbReference type="Gene3D" id="2.60.40.1120">
    <property type="entry name" value="Carboxypeptidase-like, regulatory domain"/>
    <property type="match status" value="1"/>
</dbReference>
<gene>
    <name evidence="12" type="ORF">BDD43_4653</name>
</gene>
<evidence type="ECO:0000256" key="6">
    <source>
        <dbReference type="ARBA" id="ARBA00023136"/>
    </source>
</evidence>
<dbReference type="InterPro" id="IPR023996">
    <property type="entry name" value="TonB-dep_OMP_SusC/RagA"/>
</dbReference>
<evidence type="ECO:0000256" key="5">
    <source>
        <dbReference type="ARBA" id="ARBA00023077"/>
    </source>
</evidence>
<evidence type="ECO:0000256" key="2">
    <source>
        <dbReference type="ARBA" id="ARBA00022448"/>
    </source>
</evidence>
<keyword evidence="4 8" id="KW-0812">Transmembrane</keyword>
<protein>
    <submittedName>
        <fullName evidence="12">TonB-linked SusC/RagA family outer membrane protein</fullName>
    </submittedName>
</protein>
<dbReference type="SUPFAM" id="SSF49464">
    <property type="entry name" value="Carboxypeptidase regulatory domain-like"/>
    <property type="match status" value="1"/>
</dbReference>
<dbReference type="InterPro" id="IPR000531">
    <property type="entry name" value="Beta-barrel_TonB"/>
</dbReference>
<dbReference type="PROSITE" id="PS52016">
    <property type="entry name" value="TONB_DEPENDENT_REC_3"/>
    <property type="match status" value="1"/>
</dbReference>
<comment type="similarity">
    <text evidence="8 9">Belongs to the TonB-dependent receptor family.</text>
</comment>
<reference evidence="12 13" key="1">
    <citation type="submission" date="2018-10" db="EMBL/GenBank/DDBJ databases">
        <title>Genomic Encyclopedia of Archaeal and Bacterial Type Strains, Phase II (KMG-II): from individual species to whole genera.</title>
        <authorList>
            <person name="Goeker M."/>
        </authorList>
    </citation>
    <scope>NUCLEOTIDE SEQUENCE [LARGE SCALE GENOMIC DNA]</scope>
    <source>
        <strain evidence="12 13">DSM 18602</strain>
    </source>
</reference>
<dbReference type="InterPro" id="IPR023997">
    <property type="entry name" value="TonB-dep_OMP_SusC/RagA_CS"/>
</dbReference>
<keyword evidence="2 8" id="KW-0813">Transport</keyword>
<evidence type="ECO:0000256" key="8">
    <source>
        <dbReference type="PROSITE-ProRule" id="PRU01360"/>
    </source>
</evidence>
<dbReference type="EMBL" id="RBKU01000001">
    <property type="protein sequence ID" value="RKR84418.1"/>
    <property type="molecule type" value="Genomic_DNA"/>
</dbReference>
<dbReference type="InterPro" id="IPR036942">
    <property type="entry name" value="Beta-barrel_TonB_sf"/>
</dbReference>
<feature type="domain" description="TonB-dependent receptor-like beta-barrel" evidence="10">
    <location>
        <begin position="495"/>
        <end position="870"/>
    </location>
</feature>
<evidence type="ECO:0000256" key="1">
    <source>
        <dbReference type="ARBA" id="ARBA00004571"/>
    </source>
</evidence>
<dbReference type="Pfam" id="PF13715">
    <property type="entry name" value="CarbopepD_reg_2"/>
    <property type="match status" value="1"/>
</dbReference>
<keyword evidence="6 8" id="KW-0472">Membrane</keyword>
<dbReference type="InterPro" id="IPR037066">
    <property type="entry name" value="Plug_dom_sf"/>
</dbReference>
<dbReference type="Proteomes" id="UP000268007">
    <property type="component" value="Unassembled WGS sequence"/>
</dbReference>
<dbReference type="InterPro" id="IPR012910">
    <property type="entry name" value="Plug_dom"/>
</dbReference>
<evidence type="ECO:0000256" key="3">
    <source>
        <dbReference type="ARBA" id="ARBA00022452"/>
    </source>
</evidence>
<evidence type="ECO:0000256" key="7">
    <source>
        <dbReference type="ARBA" id="ARBA00023237"/>
    </source>
</evidence>
<evidence type="ECO:0000313" key="12">
    <source>
        <dbReference type="EMBL" id="RKR84418.1"/>
    </source>
</evidence>
<dbReference type="Pfam" id="PF07715">
    <property type="entry name" value="Plug"/>
    <property type="match status" value="1"/>
</dbReference>
<comment type="subcellular location">
    <subcellularLocation>
        <location evidence="1 8">Cell outer membrane</location>
        <topology evidence="1 8">Multi-pass membrane protein</topology>
    </subcellularLocation>
</comment>
<proteinExistence type="inferred from homology"/>
<dbReference type="AlphaFoldDB" id="A0A495J7N1"/>
<dbReference type="GO" id="GO:0009279">
    <property type="term" value="C:cell outer membrane"/>
    <property type="evidence" value="ECO:0007669"/>
    <property type="project" value="UniProtKB-SubCell"/>
</dbReference>
<dbReference type="Gene3D" id="2.170.130.10">
    <property type="entry name" value="TonB-dependent receptor, plug domain"/>
    <property type="match status" value="1"/>
</dbReference>
<accession>A0A495J7N1</accession>
<keyword evidence="3 8" id="KW-1134">Transmembrane beta strand</keyword>
<dbReference type="SUPFAM" id="SSF56935">
    <property type="entry name" value="Porins"/>
    <property type="match status" value="1"/>
</dbReference>
<comment type="caution">
    <text evidence="12">The sequence shown here is derived from an EMBL/GenBank/DDBJ whole genome shotgun (WGS) entry which is preliminary data.</text>
</comment>
<dbReference type="Gene3D" id="2.40.170.20">
    <property type="entry name" value="TonB-dependent receptor, beta-barrel domain"/>
    <property type="match status" value="1"/>
</dbReference>
<evidence type="ECO:0000256" key="9">
    <source>
        <dbReference type="RuleBase" id="RU003357"/>
    </source>
</evidence>
<evidence type="ECO:0000259" key="10">
    <source>
        <dbReference type="Pfam" id="PF00593"/>
    </source>
</evidence>
<keyword evidence="5 9" id="KW-0798">TonB box</keyword>
<name>A0A495J7N1_9SPHI</name>
<sequence>MVNFYCKVTPVIIKCMRLSTLIIGIQLSFFSLLMAHETRAQVSVEANQSPIKTIFSQIGQQAGVTFTYNESTVKDIAPVSLHVKNKPLTDVLLLLQQKTALQFRQLGKLIAVYRAATEKKQNPLPGNNTPSNLLLITIMGKVTDESGQPLPGATVKIKGTTVSTTTDADGVFKLINISQDATLSITFIGYDYYEVPAANNMTIALAKSISKLDEVKIIAYGTTTQRLTTGSVNTIKRQNIENQPVGNPLEVLYGRIPGLVVTETNGLPGSAIKIQIRGRTSINSSISNDPLFIIDGVPYAPNNNDIGNIGGGAAGSVSPFNSINPSDIERIDVLKDADATAIYGSRGSNGVILIQTKRGMAGATQVNANVYTGWNATTRTTDWLNTQQYVQMRKEAFKNDNVTMTSANAYDVLVWDTTRYTDFKKMLLSNTAHQTNAQLAISGGNEANQFLLSGTYFRETTMFPGDFGDKKGAVLFNINHYSNDKKLNILFSGNYVSTDNNSTANDLSNYLNLPPDLPSLYDQNGKLNWSSGGYSFANPLAYLERTYDGSTKNLISNLQVRYMFPGGLKFKTSFGYNILNINEISTTPIAAQDPSKSPTGFSTFSNSEFSSVIIEPQLDYTRSIGQLQLSALLGGTWQSNSTTGNTIAATGYTNDLLLETPAAAPSSSISSTVIKYKYVALFGRINFNYKRKFLLNLTGRRDGSSRFGPDKQFSNFGAIGLGYIFSEEQWIKSHLNFLSFGKLRSSFGLTGNDKIGDYAYLSTYTPTSQSFQGVTGLYPTSLPNSDYAWELNKKLEAALELGFLKDRVLVSTAYYNNRSSNQLINYALPSQTGGSSIMANFPATVVNSGVEIEITTINLSKHDLKWSTSFNITVPKNRLQEFPRLSSSSYSNLIIGQPLSVLSGLQFADINPATGILEFRNASGGITTSPVYASDKNINIGNTEPKCYGGLENNLQFRNWNLDFLFEFRKQIGTTIIGNLYNNTTYPGTMYNQPIIVLNRWQAPGDVSNISKYTTTSTSAAYASLNNVRIYGTDYRYGDASYARLKNIVLTYSMPPKWIRRAGLKSLQLYSSAQNLLVITDYKYADPETQTLQKTPPVRTITVGLKTNF</sequence>
<feature type="domain" description="TonB-dependent receptor plug" evidence="11">
    <location>
        <begin position="225"/>
        <end position="351"/>
    </location>
</feature>
<dbReference type="NCBIfam" id="TIGR04057">
    <property type="entry name" value="SusC_RagA_signa"/>
    <property type="match status" value="1"/>
</dbReference>
<dbReference type="Pfam" id="PF00593">
    <property type="entry name" value="TonB_dep_Rec_b-barrel"/>
    <property type="match status" value="1"/>
</dbReference>
<organism evidence="12 13">
    <name type="scientific">Mucilaginibacter gracilis</name>
    <dbReference type="NCBI Taxonomy" id="423350"/>
    <lineage>
        <taxon>Bacteria</taxon>
        <taxon>Pseudomonadati</taxon>
        <taxon>Bacteroidota</taxon>
        <taxon>Sphingobacteriia</taxon>
        <taxon>Sphingobacteriales</taxon>
        <taxon>Sphingobacteriaceae</taxon>
        <taxon>Mucilaginibacter</taxon>
    </lineage>
</organism>
<dbReference type="InterPro" id="IPR039426">
    <property type="entry name" value="TonB-dep_rcpt-like"/>
</dbReference>
<evidence type="ECO:0000259" key="11">
    <source>
        <dbReference type="Pfam" id="PF07715"/>
    </source>
</evidence>
<evidence type="ECO:0000313" key="13">
    <source>
        <dbReference type="Proteomes" id="UP000268007"/>
    </source>
</evidence>